<dbReference type="InterPro" id="IPR045851">
    <property type="entry name" value="AMP-bd_C_sf"/>
</dbReference>
<dbReference type="PANTHER" id="PTHR45527">
    <property type="entry name" value="NONRIBOSOMAL PEPTIDE SYNTHETASE"/>
    <property type="match status" value="1"/>
</dbReference>
<dbReference type="PROSITE" id="PS00455">
    <property type="entry name" value="AMP_BINDING"/>
    <property type="match status" value="1"/>
</dbReference>
<dbReference type="InterPro" id="IPR020845">
    <property type="entry name" value="AMP-binding_CS"/>
</dbReference>
<dbReference type="InterPro" id="IPR000873">
    <property type="entry name" value="AMP-dep_synth/lig_dom"/>
</dbReference>
<evidence type="ECO:0000256" key="2">
    <source>
        <dbReference type="ARBA" id="ARBA00022450"/>
    </source>
</evidence>
<evidence type="ECO:0000259" key="5">
    <source>
        <dbReference type="PROSITE" id="PS50075"/>
    </source>
</evidence>
<comment type="caution">
    <text evidence="6">The sequence shown here is derived from an EMBL/GenBank/DDBJ whole genome shotgun (WGS) entry which is preliminary data.</text>
</comment>
<keyword evidence="7" id="KW-1185">Reference proteome</keyword>
<keyword evidence="3" id="KW-0597">Phosphoprotein</keyword>
<evidence type="ECO:0000256" key="3">
    <source>
        <dbReference type="ARBA" id="ARBA00022553"/>
    </source>
</evidence>
<dbReference type="Pfam" id="PF00501">
    <property type="entry name" value="AMP-binding"/>
    <property type="match status" value="1"/>
</dbReference>
<feature type="region of interest" description="Disordered" evidence="4">
    <location>
        <begin position="2115"/>
        <end position="2146"/>
    </location>
</feature>
<accession>A0ABR8WS56</accession>
<feature type="domain" description="Carrier" evidence="5">
    <location>
        <begin position="2668"/>
        <end position="2742"/>
    </location>
</feature>
<dbReference type="Gene3D" id="3.30.300.30">
    <property type="match status" value="1"/>
</dbReference>
<dbReference type="InterPro" id="IPR001242">
    <property type="entry name" value="Condensation_dom"/>
</dbReference>
<dbReference type="InterPro" id="IPR020806">
    <property type="entry name" value="PKS_PP-bd"/>
</dbReference>
<sequence>MTTAPIIWPTTPLQRGLLSTPAPYVGQARIALSAPLAPATLARAAAAVQTRYPQLAAGFLVDAEVEPTQFVTAVDPRIRVTSLGAVTAAEAEARVAEIAAAEAGEGFDLSDPPLLRWHLIDAGCRSVLLLTAHHAVLDAWSMALLLSEFARLGSSEPGPAPQTCDYSEHLAQLHRADHSAAAEFWAGELAHLTDMPRPRWLDREGAAEGSAAESADVTRRNCERTFSPEHTAALAACARDRGTTPAALLRGCVSLAVDWLSGATGTPIVIPVHGRGSGLAGVENTPGLFTDSVLAAHRAAPGPLADVLSSLEAAWNAGLPYHHIGLSGILRALGIADPAGVLYTHETAGEPARAQLRDADSGDITLTLEHVEDGTHYPVEITSVLSSPGRAGAAERAAGDSSEERRWMGCSDPASALSIRVEVDSRLAAGTENRLLTAVVRLLHTLREDPHRQVSSIDLRTDDDRRVQARVLGGSTAEHAPDALPLLPEAFAAACAAHPHKPALISDDQTLTFSQLTARVAARRAQLLTAMSARTSTHRPICALQLSRSVDAITALLASLTAGFITLVLDPQTPAQRRAEVLDELAADILLDSSGLRLRTPAESNGTAASARCTPAGWPVTGTDTAFVVLTSGSTGRPKPVAVPHEAMAVLLAHHHRQLWTEDVEVIAHTNALHFDAHWDALLGLFDARTVRLVDTQTLLDPHALAALLERERIDYLDLGPAVWASHLAAGLLTTLPTVCVAGGEAFPPQLWTQLRQLTGDRATPRVLNAYGPTENTVDAFIADVRDSAQPRVGRAVGGTTAAVLDAWLRPVAVGCEGELYLGGTQLAHGYLGRPALTAERFTAAPGGARLYRTGDRAWIDPAGSLALLGRADDQLSINGFRIEPGEITAALTRLPGIRHAHAAAVDHPSGGRRLVAWVQPEPQEPFSDPEAVRRGLREMLPPPLIPSAVLSVDAFPLTSSAKIDARALPLPVWARPGSTNADDAAPAAASAAAAVCEATAHVIGRADARLSLRSLGGDSISAIRVSAWLRRSGWALEAGALLSADTLAEAAAAAVPAVSDAPGPAADTAPVGVEVPAAIEIPAELRAVLPAGVQVREKLPLSGTLTGMYAMSMRAGDADPYRTATLLRVVADTADQLAQPRVEAAWDAVLAAHPALRSVIAQGSDAVPAAFTTDPGRMVHHVINAADAATEPADLDTLRTTAVERAISEQSLAGGRLICAVWLRLPRRSAADPVAVELALGVHHLLADGWTTPLLAESFAKALRGEPLPVDTGWAQYLRWCAAQDTGEWEAEWRELFRGPAVRTIVMPAAGTDASGQASATSQVGASEQECVPAEAGASERARRRTRVRAVWQPDACFTAAMQTAAQRMDITQAAAIQAAWARTLSETTGAPQVVFDLTSAGRDVPIDGIERAVGAFLTTRPVLADASTTADRLCTTLMRQTARTERAAHLGSGAIARLTGTACDSLLVIEAAHASIAGRTPGQESQAALPRVVPVRGADASGYPVTLTRFESPDGPAFELELDAPGAATEVAEALLARFARQLTAVLGLPAEAGDPEFSSTQEAPARPVTAGTVGADRDDDQSDTTARVQREHVEQVRRVMAAALDADALAADDDFFAGGGDSILVMSVVGALRRAGCTVEISDIFEARTPAALAARISFGTAATGPTADTPADEQTPAGAQLPAVDTAAQAVAEPVQPVPLTPALRWYAAHIGDSADHFLQLRTLRIPTDLTDSQLHRAVRTLVSRHEALRLRLRGTEACVLPAEGLDDGPLFSTAVAAPHDDLSALRTAAAALDPAAGRLLTAVRTRADRLVLIAHHLGVDAVSWPVLIAELRAVAHGEQLPPAESFCAAALALDAAAGQLRAQAHGARALFDRMQAADGAPAPEAATHRQLSAVGAAWQRTVRLSRSATAALLDRAAADTPVEVQLAAAVARTADTGLVIEFEGHGRPLTSTGDPRDQIDFASVVGWFTQTWPVPLPHAAQLNPAAHLRSCASRCATLTAFADALALTGAAEDIRADLLVNFLGREGSADTSPAGGASADWTVVDDAADCEDALGSGRSLPASHPWELNAGLDGEQLVLRWQCADPSLDDAAVDARIAAITAALEDSASPGIDPDFGSLDPDFGGLDPGRNLGDPTRNSDPDLGLGSPVLDLVGAAAPQLARLQAEGVDGLWPLTAAQTGIALESLGDEHGRYLARTDLELTGPIDTAALQRAVTAVAAGEPALRMRLTQLGSRHVLVSLAQATPDLRVFTSRAAAEAWLAEPFDVTSDPLTRWAFVHGSAGTPHRLALLDHHLVLDGWSVPLVVDALFTSYRVELESAHPGHERAGGPQRHRPTGRIRGTGCSSSTGRSASAGRNSTTGRSSLSAHPLTRHTLIRQARGQNHHELQRWDAVLPRRAGALISAVDSAHATLSAPLPACIASAARRFQLSQAEAVTAAWTALLAAVADADEVITGMVVSGRSHTDAETIGMLLQTVPVGACFGAQNLGSTLTGLTAATRLALTTPEAPLTELARRRSAPTLFDTLIVVENYPTPHRTQLAPGVQLGAVDGSDDTHYPLALTVEFDTDDPGDQAVRAGALRLDYPTELIDAQTAESLLAGVSAALQFLHTAPAEAPSSELIAAVRAVLAPTARALTATASAPTTTSGTGPASAPDPATASGPADSGISSDAFAAVTEALTNALGRRPEPEDDFFALGGDSLTAMAVITALRAAGWKLTAAQVFTHPTSRAMASAAVPLETPEPSREPSPAVPDADLDAAGHDALVALLAKIETT</sequence>
<feature type="compositionally biased region" description="Low complexity" evidence="4">
    <location>
        <begin position="2641"/>
        <end position="2657"/>
    </location>
</feature>
<dbReference type="Gene3D" id="1.10.1200.10">
    <property type="entry name" value="ACP-like"/>
    <property type="match status" value="3"/>
</dbReference>
<dbReference type="Gene3D" id="3.30.559.10">
    <property type="entry name" value="Chloramphenicol acetyltransferase-like domain"/>
    <property type="match status" value="5"/>
</dbReference>
<dbReference type="SUPFAM" id="SSF52777">
    <property type="entry name" value="CoA-dependent acyltransferases"/>
    <property type="match status" value="8"/>
</dbReference>
<dbReference type="CDD" id="cd05930">
    <property type="entry name" value="A_NRPS"/>
    <property type="match status" value="1"/>
</dbReference>
<feature type="compositionally biased region" description="Polar residues" evidence="4">
    <location>
        <begin position="2361"/>
        <end position="2370"/>
    </location>
</feature>
<dbReference type="InterPro" id="IPR025110">
    <property type="entry name" value="AMP-bd_C"/>
</dbReference>
<dbReference type="Gene3D" id="3.30.559.30">
    <property type="entry name" value="Nonribosomal peptide synthetase, condensation domain"/>
    <property type="match status" value="4"/>
</dbReference>
<comment type="cofactor">
    <cofactor evidence="1">
        <name>pantetheine 4'-phosphate</name>
        <dbReference type="ChEBI" id="CHEBI:47942"/>
    </cofactor>
</comment>
<feature type="domain" description="Carrier" evidence="5">
    <location>
        <begin position="1590"/>
        <end position="1664"/>
    </location>
</feature>
<dbReference type="Pfam" id="PF00550">
    <property type="entry name" value="PP-binding"/>
    <property type="match status" value="3"/>
</dbReference>
<dbReference type="EMBL" id="JACSPY010000002">
    <property type="protein sequence ID" value="MBD8019900.1"/>
    <property type="molecule type" value="Genomic_DNA"/>
</dbReference>
<dbReference type="Pfam" id="PF13193">
    <property type="entry name" value="AMP-binding_C"/>
    <property type="match status" value="1"/>
</dbReference>
<dbReference type="SUPFAM" id="SSF47336">
    <property type="entry name" value="ACP-like"/>
    <property type="match status" value="3"/>
</dbReference>
<evidence type="ECO:0000256" key="1">
    <source>
        <dbReference type="ARBA" id="ARBA00001957"/>
    </source>
</evidence>
<dbReference type="Gene3D" id="3.40.50.12780">
    <property type="entry name" value="N-terminal domain of ligase-like"/>
    <property type="match status" value="1"/>
</dbReference>
<dbReference type="PROSITE" id="PS50075">
    <property type="entry name" value="CARRIER"/>
    <property type="match status" value="2"/>
</dbReference>
<dbReference type="SUPFAM" id="SSF56801">
    <property type="entry name" value="Acetyl-CoA synthetase-like"/>
    <property type="match status" value="1"/>
</dbReference>
<dbReference type="PANTHER" id="PTHR45527:SF1">
    <property type="entry name" value="FATTY ACID SYNTHASE"/>
    <property type="match status" value="1"/>
</dbReference>
<evidence type="ECO:0000256" key="4">
    <source>
        <dbReference type="SAM" id="MobiDB-lite"/>
    </source>
</evidence>
<dbReference type="InterPro" id="IPR042099">
    <property type="entry name" value="ANL_N_sf"/>
</dbReference>
<dbReference type="InterPro" id="IPR023213">
    <property type="entry name" value="CAT-like_dom_sf"/>
</dbReference>
<feature type="region of interest" description="Disordered" evidence="4">
    <location>
        <begin position="2641"/>
        <end position="2668"/>
    </location>
</feature>
<proteinExistence type="predicted"/>
<dbReference type="PROSITE" id="PS00012">
    <property type="entry name" value="PHOSPHOPANTETHEINE"/>
    <property type="match status" value="2"/>
</dbReference>
<dbReference type="SMART" id="SM00823">
    <property type="entry name" value="PKS_PP"/>
    <property type="match status" value="3"/>
</dbReference>
<feature type="region of interest" description="Disordered" evidence="4">
    <location>
        <begin position="1556"/>
        <end position="1590"/>
    </location>
</feature>
<dbReference type="InterPro" id="IPR009081">
    <property type="entry name" value="PP-bd_ACP"/>
</dbReference>
<keyword evidence="2" id="KW-0596">Phosphopantetheine</keyword>
<evidence type="ECO:0000313" key="7">
    <source>
        <dbReference type="Proteomes" id="UP000651517"/>
    </source>
</evidence>
<dbReference type="InterPro" id="IPR036736">
    <property type="entry name" value="ACP-like_sf"/>
</dbReference>
<feature type="region of interest" description="Disordered" evidence="4">
    <location>
        <begin position="2323"/>
        <end position="2374"/>
    </location>
</feature>
<name>A0ABR8WS56_9MICO</name>
<dbReference type="RefSeq" id="WP_191725432.1">
    <property type="nucleotide sequence ID" value="NZ_JACSPY010000002.1"/>
</dbReference>
<gene>
    <name evidence="6" type="ORF">H9634_03760</name>
</gene>
<reference evidence="6 7" key="1">
    <citation type="submission" date="2020-08" db="EMBL/GenBank/DDBJ databases">
        <title>A Genomic Blueprint of the Chicken Gut Microbiome.</title>
        <authorList>
            <person name="Gilroy R."/>
            <person name="Ravi A."/>
            <person name="Getino M."/>
            <person name="Pursley I."/>
            <person name="Horton D.L."/>
            <person name="Alikhan N.-F."/>
            <person name="Baker D."/>
            <person name="Gharbi K."/>
            <person name="Hall N."/>
            <person name="Watson M."/>
            <person name="Adriaenssens E.M."/>
            <person name="Foster-Nyarko E."/>
            <person name="Jarju S."/>
            <person name="Secka A."/>
            <person name="Antonio M."/>
            <person name="Oren A."/>
            <person name="Chaudhuri R."/>
            <person name="La Ragione R.M."/>
            <person name="Hildebrand F."/>
            <person name="Pallen M.J."/>
        </authorList>
    </citation>
    <scope>NUCLEOTIDE SEQUENCE [LARGE SCALE GENOMIC DNA]</scope>
    <source>
        <strain evidence="6 7">Re57</strain>
    </source>
</reference>
<dbReference type="Proteomes" id="UP000651517">
    <property type="component" value="Unassembled WGS sequence"/>
</dbReference>
<feature type="compositionally biased region" description="Low complexity" evidence="4">
    <location>
        <begin position="2342"/>
        <end position="2360"/>
    </location>
</feature>
<evidence type="ECO:0000313" key="6">
    <source>
        <dbReference type="EMBL" id="MBD8019900.1"/>
    </source>
</evidence>
<organism evidence="6 7">
    <name type="scientific">Brevibacterium gallinarum</name>
    <dbReference type="NCBI Taxonomy" id="2762220"/>
    <lineage>
        <taxon>Bacteria</taxon>
        <taxon>Bacillati</taxon>
        <taxon>Actinomycetota</taxon>
        <taxon>Actinomycetes</taxon>
        <taxon>Micrococcales</taxon>
        <taxon>Brevibacteriaceae</taxon>
        <taxon>Brevibacterium</taxon>
    </lineage>
</organism>
<protein>
    <submittedName>
        <fullName evidence="6">AMP-binding protein</fullName>
    </submittedName>
</protein>
<dbReference type="Pfam" id="PF00668">
    <property type="entry name" value="Condensation"/>
    <property type="match status" value="5"/>
</dbReference>
<dbReference type="InterPro" id="IPR006162">
    <property type="entry name" value="Ppantetheine_attach_site"/>
</dbReference>